<organism evidence="1 2">
    <name type="scientific">Aneurinibacillus aneurinilyticus ATCC 12856</name>
    <dbReference type="NCBI Taxonomy" id="649747"/>
    <lineage>
        <taxon>Bacteria</taxon>
        <taxon>Bacillati</taxon>
        <taxon>Bacillota</taxon>
        <taxon>Bacilli</taxon>
        <taxon>Bacillales</taxon>
        <taxon>Paenibacillaceae</taxon>
        <taxon>Aneurinibacillus group</taxon>
        <taxon>Aneurinibacillus</taxon>
    </lineage>
</organism>
<gene>
    <name evidence="1" type="ORF">HMPREF0083_03667</name>
</gene>
<dbReference type="HOGENOM" id="CLU_3246449_0_0_9"/>
<dbReference type="STRING" id="649747.HMPREF0083_03667"/>
<comment type="caution">
    <text evidence="1">The sequence shown here is derived from an EMBL/GenBank/DDBJ whole genome shotgun (WGS) entry which is preliminary data.</text>
</comment>
<dbReference type="PATRIC" id="fig|649747.3.peg.3326"/>
<protein>
    <submittedName>
        <fullName evidence="1">Uncharacterized protein</fullName>
    </submittedName>
</protein>
<accession>U1Y7X2</accession>
<dbReference type="Proteomes" id="UP000016511">
    <property type="component" value="Unassembled WGS sequence"/>
</dbReference>
<dbReference type="EMBL" id="AWSJ01000218">
    <property type="protein sequence ID" value="ERI08252.1"/>
    <property type="molecule type" value="Genomic_DNA"/>
</dbReference>
<name>U1Y7X2_ANEAE</name>
<evidence type="ECO:0000313" key="2">
    <source>
        <dbReference type="Proteomes" id="UP000016511"/>
    </source>
</evidence>
<reference evidence="1 2" key="1">
    <citation type="submission" date="2013-08" db="EMBL/GenBank/DDBJ databases">
        <authorList>
            <person name="Weinstock G."/>
            <person name="Sodergren E."/>
            <person name="Wylie T."/>
            <person name="Fulton L."/>
            <person name="Fulton R."/>
            <person name="Fronick C."/>
            <person name="O'Laughlin M."/>
            <person name="Godfrey J."/>
            <person name="Miner T."/>
            <person name="Herter B."/>
            <person name="Appelbaum E."/>
            <person name="Cordes M."/>
            <person name="Lek S."/>
            <person name="Wollam A."/>
            <person name="Pepin K.H."/>
            <person name="Palsikar V.B."/>
            <person name="Mitreva M."/>
            <person name="Wilson R.K."/>
        </authorList>
    </citation>
    <scope>NUCLEOTIDE SEQUENCE [LARGE SCALE GENOMIC DNA]</scope>
    <source>
        <strain evidence="1 2">ATCC 12856</strain>
    </source>
</reference>
<proteinExistence type="predicted"/>
<keyword evidence="2" id="KW-1185">Reference proteome</keyword>
<sequence>MFPEKVFLFHNSPQFLDICAAFSMYSRKQGKIAKEDTHHGFL</sequence>
<evidence type="ECO:0000313" key="1">
    <source>
        <dbReference type="EMBL" id="ERI08252.1"/>
    </source>
</evidence>
<dbReference type="AlphaFoldDB" id="U1Y7X2"/>